<keyword evidence="3" id="KW-1185">Reference proteome</keyword>
<organism evidence="2 3">
    <name type="scientific">Hypholoma sublateritium (strain FD-334 SS-4)</name>
    <dbReference type="NCBI Taxonomy" id="945553"/>
    <lineage>
        <taxon>Eukaryota</taxon>
        <taxon>Fungi</taxon>
        <taxon>Dikarya</taxon>
        <taxon>Basidiomycota</taxon>
        <taxon>Agaricomycotina</taxon>
        <taxon>Agaricomycetes</taxon>
        <taxon>Agaricomycetidae</taxon>
        <taxon>Agaricales</taxon>
        <taxon>Agaricineae</taxon>
        <taxon>Strophariaceae</taxon>
        <taxon>Hypholoma</taxon>
    </lineage>
</organism>
<gene>
    <name evidence="2" type="ORF">HYPSUDRAFT_59963</name>
</gene>
<evidence type="ECO:0000256" key="1">
    <source>
        <dbReference type="SAM" id="Phobius"/>
    </source>
</evidence>
<feature type="transmembrane region" description="Helical" evidence="1">
    <location>
        <begin position="277"/>
        <end position="294"/>
    </location>
</feature>
<reference evidence="3" key="1">
    <citation type="submission" date="2014-04" db="EMBL/GenBank/DDBJ databases">
        <title>Evolutionary Origins and Diversification of the Mycorrhizal Mutualists.</title>
        <authorList>
            <consortium name="DOE Joint Genome Institute"/>
            <consortium name="Mycorrhizal Genomics Consortium"/>
            <person name="Kohler A."/>
            <person name="Kuo A."/>
            <person name="Nagy L.G."/>
            <person name="Floudas D."/>
            <person name="Copeland A."/>
            <person name="Barry K.W."/>
            <person name="Cichocki N."/>
            <person name="Veneault-Fourrey C."/>
            <person name="LaButti K."/>
            <person name="Lindquist E.A."/>
            <person name="Lipzen A."/>
            <person name="Lundell T."/>
            <person name="Morin E."/>
            <person name="Murat C."/>
            <person name="Riley R."/>
            <person name="Ohm R."/>
            <person name="Sun H."/>
            <person name="Tunlid A."/>
            <person name="Henrissat B."/>
            <person name="Grigoriev I.V."/>
            <person name="Hibbett D.S."/>
            <person name="Martin F."/>
        </authorList>
    </citation>
    <scope>NUCLEOTIDE SEQUENCE [LARGE SCALE GENOMIC DNA]</scope>
    <source>
        <strain evidence="3">FD-334 SS-4</strain>
    </source>
</reference>
<protein>
    <submittedName>
        <fullName evidence="2">Uncharacterized protein</fullName>
    </submittedName>
</protein>
<name>A0A0D2NXX8_HYPSF</name>
<evidence type="ECO:0000313" key="2">
    <source>
        <dbReference type="EMBL" id="KJA13335.1"/>
    </source>
</evidence>
<dbReference type="AlphaFoldDB" id="A0A0D2NXX8"/>
<keyword evidence="1" id="KW-0472">Membrane</keyword>
<sequence>MLSLGVLMCQKTYEMTGNLETEIKLGIPNRATGINSTEWAYLPYIESSPTANGPLDLIPAPLSRTGCWTVMAGDNKSAPLEANSNDLVNVTWNIAFSGRTPNNFHPRVMIVIKSACRGLYAFAQILRLHYWFSRSTTVGISFTGTYLLTFGFLVEYAVKSLRDSYSTGPTATILRLLAGPKGLPATITMIFMTGGRAYAAVIYSFGIRYIGPPFFSSEYFQIFAKSVRGTNGALPVPDPRDKITELSMLIISLPAVNLGNALQAILNLRRKTFGGNYHLSAWVYAGASIILLIVDTPGTLYRATFDVVLPWDAVTGLLLTAIFAIQAVVYMAASQEDQVMDE</sequence>
<dbReference type="EMBL" id="KN817753">
    <property type="protein sequence ID" value="KJA13335.1"/>
    <property type="molecule type" value="Genomic_DNA"/>
</dbReference>
<dbReference type="OrthoDB" id="2548253at2759"/>
<keyword evidence="1" id="KW-1133">Transmembrane helix</keyword>
<proteinExistence type="predicted"/>
<evidence type="ECO:0000313" key="3">
    <source>
        <dbReference type="Proteomes" id="UP000054270"/>
    </source>
</evidence>
<keyword evidence="1" id="KW-0812">Transmembrane</keyword>
<dbReference type="Proteomes" id="UP000054270">
    <property type="component" value="Unassembled WGS sequence"/>
</dbReference>
<accession>A0A0D2NXX8</accession>
<feature type="transmembrane region" description="Helical" evidence="1">
    <location>
        <begin position="314"/>
        <end position="333"/>
    </location>
</feature>